<dbReference type="EMBL" id="BMOC01000004">
    <property type="protein sequence ID" value="GGJ01820.1"/>
    <property type="molecule type" value="Genomic_DNA"/>
</dbReference>
<dbReference type="InterPro" id="IPR045864">
    <property type="entry name" value="aa-tRNA-synth_II/BPL/LPL"/>
</dbReference>
<feature type="domain" description="BPL/LPL catalytic" evidence="1">
    <location>
        <begin position="9"/>
        <end position="163"/>
    </location>
</feature>
<dbReference type="InterPro" id="IPR004143">
    <property type="entry name" value="BPL_LPL_catalytic"/>
</dbReference>
<accession>A0A830ER26</accession>
<evidence type="ECO:0000259" key="1">
    <source>
        <dbReference type="Pfam" id="PF21948"/>
    </source>
</evidence>
<dbReference type="SUPFAM" id="SSF55681">
    <property type="entry name" value="Class II aaRS and biotin synthetases"/>
    <property type="match status" value="1"/>
</dbReference>
<dbReference type="Proteomes" id="UP000653099">
    <property type="component" value="Unassembled WGS sequence"/>
</dbReference>
<name>A0A830ER26_9EURY</name>
<reference evidence="2" key="1">
    <citation type="journal article" date="2014" name="Int. J. Syst. Evol. Microbiol.">
        <title>Complete genome sequence of Corynebacterium casei LMG S-19264T (=DSM 44701T), isolated from a smear-ripened cheese.</title>
        <authorList>
            <consortium name="US DOE Joint Genome Institute (JGI-PGF)"/>
            <person name="Walter F."/>
            <person name="Albersmeier A."/>
            <person name="Kalinowski J."/>
            <person name="Ruckert C."/>
        </authorList>
    </citation>
    <scope>NUCLEOTIDE SEQUENCE</scope>
    <source>
        <strain evidence="2">JCM 14359</strain>
    </source>
</reference>
<comment type="caution">
    <text evidence="2">The sequence shown here is derived from an EMBL/GenBank/DDBJ whole genome shotgun (WGS) entry which is preliminary data.</text>
</comment>
<evidence type="ECO:0000313" key="2">
    <source>
        <dbReference type="EMBL" id="GGJ01820.1"/>
    </source>
</evidence>
<dbReference type="Pfam" id="PF21948">
    <property type="entry name" value="LplA-B_cat"/>
    <property type="match status" value="1"/>
</dbReference>
<dbReference type="RefSeq" id="WP_188786250.1">
    <property type="nucleotide sequence ID" value="NZ_BMOC01000004.1"/>
</dbReference>
<gene>
    <name evidence="2" type="ORF">GCM10008995_09510</name>
</gene>
<proteinExistence type="predicted"/>
<reference evidence="2" key="2">
    <citation type="submission" date="2020-09" db="EMBL/GenBank/DDBJ databases">
        <authorList>
            <person name="Sun Q."/>
            <person name="Ohkuma M."/>
        </authorList>
    </citation>
    <scope>NUCLEOTIDE SEQUENCE</scope>
    <source>
        <strain evidence="2">JCM 14359</strain>
    </source>
</reference>
<keyword evidence="3" id="KW-1185">Reference proteome</keyword>
<sequence>MAGDTHARLLERASTGTPALAVWRPGRQLRFGYRDTRQSGYRAARTRAREAGFKPVERRVGGRAVATTATTALFAVAEPVDADDARSGIGARYDRAVAAVQRALDDLGIDATRGEPEAAYCPGDHSLRADAKLAGLAQRVTASGALVSGVLPVADRDELADVLAAVYDRLDYPFDPASVGTVADAGGDDRFDRVAGALTDRLSGVPETSDESVEVLWPE</sequence>
<evidence type="ECO:0000313" key="3">
    <source>
        <dbReference type="Proteomes" id="UP000653099"/>
    </source>
</evidence>
<organism evidence="2 3">
    <name type="scientific">Halobellus salinus</name>
    <dbReference type="NCBI Taxonomy" id="931585"/>
    <lineage>
        <taxon>Archaea</taxon>
        <taxon>Methanobacteriati</taxon>
        <taxon>Methanobacteriota</taxon>
        <taxon>Stenosarchaea group</taxon>
        <taxon>Halobacteria</taxon>
        <taxon>Halobacteriales</taxon>
        <taxon>Haloferacaceae</taxon>
        <taxon>Halobellus</taxon>
    </lineage>
</organism>
<dbReference type="AlphaFoldDB" id="A0A830ER26"/>
<protein>
    <recommendedName>
        <fullName evidence="1">BPL/LPL catalytic domain-containing protein</fullName>
    </recommendedName>
</protein>
<dbReference type="Gene3D" id="3.30.930.10">
    <property type="entry name" value="Bira Bifunctional Protein, Domain 2"/>
    <property type="match status" value="1"/>
</dbReference>
<dbReference type="OrthoDB" id="192160at2157"/>